<keyword evidence="10" id="KW-0472">Membrane</keyword>
<dbReference type="EMBL" id="KL197769">
    <property type="protein sequence ID" value="KDQ49955.1"/>
    <property type="molecule type" value="Genomic_DNA"/>
</dbReference>
<dbReference type="PANTHER" id="PTHR24287:SF1">
    <property type="entry name" value="P450, PUTATIVE (EUROFUNG)-RELATED"/>
    <property type="match status" value="1"/>
</dbReference>
<dbReference type="InterPro" id="IPR047146">
    <property type="entry name" value="Cyt_P450_E_CYP52_fungi"/>
</dbReference>
<proteinExistence type="inferred from homology"/>
<dbReference type="InterPro" id="IPR002401">
    <property type="entry name" value="Cyt_P450_E_grp-I"/>
</dbReference>
<dbReference type="PRINTS" id="PR00463">
    <property type="entry name" value="EP450I"/>
</dbReference>
<dbReference type="GO" id="GO:0020037">
    <property type="term" value="F:heme binding"/>
    <property type="evidence" value="ECO:0007669"/>
    <property type="project" value="InterPro"/>
</dbReference>
<evidence type="ECO:0000256" key="8">
    <source>
        <dbReference type="PIRSR" id="PIRSR602401-1"/>
    </source>
</evidence>
<gene>
    <name evidence="11" type="ORF">JAAARDRAFT_142639</name>
</gene>
<evidence type="ECO:0008006" key="13">
    <source>
        <dbReference type="Google" id="ProtNLM"/>
    </source>
</evidence>
<keyword evidence="4 8" id="KW-0479">Metal-binding</keyword>
<keyword evidence="10" id="KW-1133">Transmembrane helix</keyword>
<keyword evidence="12" id="KW-1185">Reference proteome</keyword>
<feature type="transmembrane region" description="Helical" evidence="10">
    <location>
        <begin position="46"/>
        <end position="65"/>
    </location>
</feature>
<evidence type="ECO:0000256" key="7">
    <source>
        <dbReference type="ARBA" id="ARBA00023033"/>
    </source>
</evidence>
<evidence type="ECO:0000256" key="6">
    <source>
        <dbReference type="ARBA" id="ARBA00023004"/>
    </source>
</evidence>
<keyword evidence="3 8" id="KW-0349">Heme</keyword>
<keyword evidence="6 8" id="KW-0408">Iron</keyword>
<feature type="transmembrane region" description="Helical" evidence="10">
    <location>
        <begin position="12"/>
        <end position="34"/>
    </location>
</feature>
<dbReference type="PANTHER" id="PTHR24287">
    <property type="entry name" value="P450, PUTATIVE (EUROFUNG)-RELATED"/>
    <property type="match status" value="1"/>
</dbReference>
<feature type="binding site" description="axial binding residue" evidence="8">
    <location>
        <position position="522"/>
    </location>
    <ligand>
        <name>heme</name>
        <dbReference type="ChEBI" id="CHEBI:30413"/>
    </ligand>
    <ligandPart>
        <name>Fe</name>
        <dbReference type="ChEBI" id="CHEBI:18248"/>
    </ligandPart>
</feature>
<dbReference type="Proteomes" id="UP000027265">
    <property type="component" value="Unassembled WGS sequence"/>
</dbReference>
<keyword evidence="5 9" id="KW-0560">Oxidoreductase</keyword>
<evidence type="ECO:0000313" key="11">
    <source>
        <dbReference type="EMBL" id="KDQ49955.1"/>
    </source>
</evidence>
<evidence type="ECO:0000256" key="3">
    <source>
        <dbReference type="ARBA" id="ARBA00022617"/>
    </source>
</evidence>
<accession>A0A067P838</accession>
<keyword evidence="10" id="KW-0812">Transmembrane</keyword>
<dbReference type="InterPro" id="IPR036396">
    <property type="entry name" value="Cyt_P450_sf"/>
</dbReference>
<sequence>MNFFSSLPPGMSYLVANIFSFSFLAPVVVTFVIDDLLVATGFSLRVPIWVSTPLCLASAPLSFILRRLWKKCMDTRAAAKLGARLAPVIKGKLPGNLDIMIEFVARSRDGYPGEAQMQWTEELGSNTINAWVLWEDCIFTTEPEHIKASGAMLATDFQNFIKGDRFKYSIESVLGSGVFNADGLFHRSMTRPFFSRDRISHFDIFDRHAEAAITRMKERLNAGYAIDFQDLAYRFTLDSATEFLFDNDVCSLASPFPYPHNSAPTLDPSNLRLSQAERFSRALAESQHIIAERSRMGDVWPLLEMFKDKTKEPMAVVNGYIEPILREALEKRRDRGMDGKEGNEEEVEEGETLLEHLVKFTSSTHPVVLRDQILNIMIAGRDTTAVTLTCAIYLLAMHPLVLTKLRSEILDYVGPSRRPMFDDIREMRYLRAVLNETLRLFPVVESVNATTFPSSDPTLKPIHIPAKTSIPYSVFLMHRRTDLWGPDAEEFDPERFIDTRLKKYLTPNPFIFLPFNAGPRICPGQQFAYNEMSFFLIRLFQAFSSIALSPLSHPPDTLPPPDWSSAKGRKGIERFWPKSHLTMYSLGGLRVNMEEAKDVL</sequence>
<dbReference type="GO" id="GO:0004497">
    <property type="term" value="F:monooxygenase activity"/>
    <property type="evidence" value="ECO:0007669"/>
    <property type="project" value="UniProtKB-KW"/>
</dbReference>
<dbReference type="OrthoDB" id="1470350at2759"/>
<organism evidence="11 12">
    <name type="scientific">Jaapia argillacea MUCL 33604</name>
    <dbReference type="NCBI Taxonomy" id="933084"/>
    <lineage>
        <taxon>Eukaryota</taxon>
        <taxon>Fungi</taxon>
        <taxon>Dikarya</taxon>
        <taxon>Basidiomycota</taxon>
        <taxon>Agaricomycotina</taxon>
        <taxon>Agaricomycetes</taxon>
        <taxon>Agaricomycetidae</taxon>
        <taxon>Jaapiales</taxon>
        <taxon>Jaapiaceae</taxon>
        <taxon>Jaapia</taxon>
    </lineage>
</organism>
<name>A0A067P838_9AGAM</name>
<evidence type="ECO:0000256" key="9">
    <source>
        <dbReference type="RuleBase" id="RU000461"/>
    </source>
</evidence>
<dbReference type="STRING" id="933084.A0A067P838"/>
<evidence type="ECO:0000313" key="12">
    <source>
        <dbReference type="Proteomes" id="UP000027265"/>
    </source>
</evidence>
<dbReference type="Pfam" id="PF00067">
    <property type="entry name" value="p450"/>
    <property type="match status" value="1"/>
</dbReference>
<dbReference type="AlphaFoldDB" id="A0A067P838"/>
<evidence type="ECO:0000256" key="10">
    <source>
        <dbReference type="SAM" id="Phobius"/>
    </source>
</evidence>
<reference evidence="12" key="1">
    <citation type="journal article" date="2014" name="Proc. Natl. Acad. Sci. U.S.A.">
        <title>Extensive sampling of basidiomycete genomes demonstrates inadequacy of the white-rot/brown-rot paradigm for wood decay fungi.</title>
        <authorList>
            <person name="Riley R."/>
            <person name="Salamov A.A."/>
            <person name="Brown D.W."/>
            <person name="Nagy L.G."/>
            <person name="Floudas D."/>
            <person name="Held B.W."/>
            <person name="Levasseur A."/>
            <person name="Lombard V."/>
            <person name="Morin E."/>
            <person name="Otillar R."/>
            <person name="Lindquist E.A."/>
            <person name="Sun H."/>
            <person name="LaButti K.M."/>
            <person name="Schmutz J."/>
            <person name="Jabbour D."/>
            <person name="Luo H."/>
            <person name="Baker S.E."/>
            <person name="Pisabarro A.G."/>
            <person name="Walton J.D."/>
            <person name="Blanchette R.A."/>
            <person name="Henrissat B."/>
            <person name="Martin F."/>
            <person name="Cullen D."/>
            <person name="Hibbett D.S."/>
            <person name="Grigoriev I.V."/>
        </authorList>
    </citation>
    <scope>NUCLEOTIDE SEQUENCE [LARGE SCALE GENOMIC DNA]</scope>
    <source>
        <strain evidence="12">MUCL 33604</strain>
    </source>
</reference>
<dbReference type="Gene3D" id="1.10.630.10">
    <property type="entry name" value="Cytochrome P450"/>
    <property type="match status" value="1"/>
</dbReference>
<evidence type="ECO:0000256" key="1">
    <source>
        <dbReference type="ARBA" id="ARBA00001971"/>
    </source>
</evidence>
<dbReference type="PROSITE" id="PS00086">
    <property type="entry name" value="CYTOCHROME_P450"/>
    <property type="match status" value="1"/>
</dbReference>
<evidence type="ECO:0000256" key="2">
    <source>
        <dbReference type="ARBA" id="ARBA00010617"/>
    </source>
</evidence>
<protein>
    <recommendedName>
        <fullName evidence="13">Cytochrome P450 monooxygenase pc-3</fullName>
    </recommendedName>
</protein>
<dbReference type="InterPro" id="IPR001128">
    <property type="entry name" value="Cyt_P450"/>
</dbReference>
<evidence type="ECO:0000256" key="5">
    <source>
        <dbReference type="ARBA" id="ARBA00023002"/>
    </source>
</evidence>
<dbReference type="InParanoid" id="A0A067P838"/>
<dbReference type="InterPro" id="IPR017972">
    <property type="entry name" value="Cyt_P450_CS"/>
</dbReference>
<dbReference type="GO" id="GO:0016705">
    <property type="term" value="F:oxidoreductase activity, acting on paired donors, with incorporation or reduction of molecular oxygen"/>
    <property type="evidence" value="ECO:0007669"/>
    <property type="project" value="InterPro"/>
</dbReference>
<comment type="cofactor">
    <cofactor evidence="1 8">
        <name>heme</name>
        <dbReference type="ChEBI" id="CHEBI:30413"/>
    </cofactor>
</comment>
<evidence type="ECO:0000256" key="4">
    <source>
        <dbReference type="ARBA" id="ARBA00022723"/>
    </source>
</evidence>
<dbReference type="PRINTS" id="PR00385">
    <property type="entry name" value="P450"/>
</dbReference>
<dbReference type="SUPFAM" id="SSF48264">
    <property type="entry name" value="Cytochrome P450"/>
    <property type="match status" value="1"/>
</dbReference>
<dbReference type="GO" id="GO:0005506">
    <property type="term" value="F:iron ion binding"/>
    <property type="evidence" value="ECO:0007669"/>
    <property type="project" value="InterPro"/>
</dbReference>
<comment type="similarity">
    <text evidence="2 9">Belongs to the cytochrome P450 family.</text>
</comment>
<dbReference type="HOGENOM" id="CLU_001570_27_0_1"/>
<keyword evidence="7 9" id="KW-0503">Monooxygenase</keyword>